<evidence type="ECO:0000313" key="3">
    <source>
        <dbReference type="EMBL" id="GAA5053351.1"/>
    </source>
</evidence>
<name>A0ABP9K849_9NOCA</name>
<organism evidence="3 4">
    <name type="scientific">Nocardia callitridis</name>
    <dbReference type="NCBI Taxonomy" id="648753"/>
    <lineage>
        <taxon>Bacteria</taxon>
        <taxon>Bacillati</taxon>
        <taxon>Actinomycetota</taxon>
        <taxon>Actinomycetes</taxon>
        <taxon>Mycobacteriales</taxon>
        <taxon>Nocardiaceae</taxon>
        <taxon>Nocardia</taxon>
    </lineage>
</organism>
<keyword evidence="4" id="KW-1185">Reference proteome</keyword>
<dbReference type="InterPro" id="IPR014710">
    <property type="entry name" value="RmlC-like_jellyroll"/>
</dbReference>
<feature type="region of interest" description="Disordered" evidence="1">
    <location>
        <begin position="1"/>
        <end position="21"/>
    </location>
</feature>
<sequence length="156" mass="16590">MSGVSESSVQPHRHVAVRQPDAAETLRTDAVTVRLLLDADATAGTVSTLEVTMAAGATGAAPHYHTRSDELFYVTDGELRLLAGDRITTVGAGGAIVVPRHMPHAFGATPDSGARIMIALMPGVERFEYFRLLDRIAKGESTVAELTAAQEEFACR</sequence>
<evidence type="ECO:0000256" key="1">
    <source>
        <dbReference type="SAM" id="MobiDB-lite"/>
    </source>
</evidence>
<dbReference type="SUPFAM" id="SSF51182">
    <property type="entry name" value="RmlC-like cupins"/>
    <property type="match status" value="1"/>
</dbReference>
<dbReference type="Gene3D" id="2.60.120.10">
    <property type="entry name" value="Jelly Rolls"/>
    <property type="match status" value="1"/>
</dbReference>
<dbReference type="InterPro" id="IPR011051">
    <property type="entry name" value="RmlC_Cupin_sf"/>
</dbReference>
<feature type="compositionally biased region" description="Polar residues" evidence="1">
    <location>
        <begin position="1"/>
        <end position="10"/>
    </location>
</feature>
<dbReference type="EMBL" id="BAABJM010000002">
    <property type="protein sequence ID" value="GAA5053351.1"/>
    <property type="molecule type" value="Genomic_DNA"/>
</dbReference>
<gene>
    <name evidence="3" type="ORF">GCM10023318_27090</name>
</gene>
<dbReference type="InterPro" id="IPR053146">
    <property type="entry name" value="QDO-like"/>
</dbReference>
<dbReference type="Pfam" id="PF07883">
    <property type="entry name" value="Cupin_2"/>
    <property type="match status" value="1"/>
</dbReference>
<dbReference type="SMART" id="SM00835">
    <property type="entry name" value="Cupin_1"/>
    <property type="match status" value="1"/>
</dbReference>
<dbReference type="Proteomes" id="UP001500603">
    <property type="component" value="Unassembled WGS sequence"/>
</dbReference>
<reference evidence="4" key="1">
    <citation type="journal article" date="2019" name="Int. J. Syst. Evol. Microbiol.">
        <title>The Global Catalogue of Microorganisms (GCM) 10K type strain sequencing project: providing services to taxonomists for standard genome sequencing and annotation.</title>
        <authorList>
            <consortium name="The Broad Institute Genomics Platform"/>
            <consortium name="The Broad Institute Genome Sequencing Center for Infectious Disease"/>
            <person name="Wu L."/>
            <person name="Ma J."/>
        </authorList>
    </citation>
    <scope>NUCLEOTIDE SEQUENCE [LARGE SCALE GENOMIC DNA]</scope>
    <source>
        <strain evidence="4">JCM 18298</strain>
    </source>
</reference>
<evidence type="ECO:0000259" key="2">
    <source>
        <dbReference type="SMART" id="SM00835"/>
    </source>
</evidence>
<dbReference type="PANTHER" id="PTHR36440:SF1">
    <property type="entry name" value="PUTATIVE (AFU_ORTHOLOGUE AFUA_8G07350)-RELATED"/>
    <property type="match status" value="1"/>
</dbReference>
<dbReference type="InterPro" id="IPR006045">
    <property type="entry name" value="Cupin_1"/>
</dbReference>
<proteinExistence type="predicted"/>
<dbReference type="RefSeq" id="WP_345495658.1">
    <property type="nucleotide sequence ID" value="NZ_BAABJM010000002.1"/>
</dbReference>
<protein>
    <recommendedName>
        <fullName evidence="2">Cupin type-1 domain-containing protein</fullName>
    </recommendedName>
</protein>
<feature type="domain" description="Cupin type-1" evidence="2">
    <location>
        <begin position="7"/>
        <end position="150"/>
    </location>
</feature>
<accession>A0ABP9K849</accession>
<evidence type="ECO:0000313" key="4">
    <source>
        <dbReference type="Proteomes" id="UP001500603"/>
    </source>
</evidence>
<comment type="caution">
    <text evidence="3">The sequence shown here is derived from an EMBL/GenBank/DDBJ whole genome shotgun (WGS) entry which is preliminary data.</text>
</comment>
<dbReference type="InterPro" id="IPR013096">
    <property type="entry name" value="Cupin_2"/>
</dbReference>
<dbReference type="PANTHER" id="PTHR36440">
    <property type="entry name" value="PUTATIVE (AFU_ORTHOLOGUE AFUA_8G07350)-RELATED"/>
    <property type="match status" value="1"/>
</dbReference>